<dbReference type="SUPFAM" id="SSF53335">
    <property type="entry name" value="S-adenosyl-L-methionine-dependent methyltransferases"/>
    <property type="match status" value="1"/>
</dbReference>
<name>A0A4R6N323_9BURK</name>
<reference evidence="3 4" key="1">
    <citation type="submission" date="2019-03" db="EMBL/GenBank/DDBJ databases">
        <title>Genomic Encyclopedia of Type Strains, Phase IV (KMG-IV): sequencing the most valuable type-strain genomes for metagenomic binning, comparative biology and taxonomic classification.</title>
        <authorList>
            <person name="Goeker M."/>
        </authorList>
    </citation>
    <scope>NUCLEOTIDE SEQUENCE [LARGE SCALE GENOMIC DNA]</scope>
    <source>
        <strain evidence="3 4">DSM 25082</strain>
    </source>
</reference>
<dbReference type="OrthoDB" id="9760689at2"/>
<keyword evidence="4" id="KW-1185">Reference proteome</keyword>
<keyword evidence="2 3" id="KW-0808">Transferase</keyword>
<protein>
    <submittedName>
        <fullName evidence="3">Malonyl-CoA O-methyltransferase</fullName>
    </submittedName>
</protein>
<gene>
    <name evidence="3" type="ORF">DFR39_107175</name>
</gene>
<evidence type="ECO:0000256" key="1">
    <source>
        <dbReference type="ARBA" id="ARBA00022603"/>
    </source>
</evidence>
<dbReference type="PANTHER" id="PTHR13090">
    <property type="entry name" value="ARGININE-HYDROXYLASE NDUFAF5, MITOCHONDRIAL"/>
    <property type="match status" value="1"/>
</dbReference>
<dbReference type="RefSeq" id="WP_133604469.1">
    <property type="nucleotide sequence ID" value="NZ_JAUFPJ010000008.1"/>
</dbReference>
<dbReference type="InterPro" id="IPR050602">
    <property type="entry name" value="Malonyl-ACP_OMT"/>
</dbReference>
<sequence>MSSPAPAPAQRPPSQQIDATALSRHLRRLATSAEPPWLHADIARRMAERLPLIKLQPQRVLQWSAHLGASDALLREAYPQARQLRSEPLSALRERSQATQGKGGFWAALRGREPVEVWLPGEVPEGTAELLWANMYLHLSPDPEALLRLWQRALAVDGFVMFSCLGPDSWRELRQLYERLGWASAGPEWIDMHDVGDMLVHAGFADPVMDQERISLTWGDPAKALADLRALGGNLSPLRFEGLRSRAWRNRLLDALESLRGPDGRLRLSLELVYGHAFKPAPRLAVSGETRVSLDQMRNMVRGSAKP</sequence>
<evidence type="ECO:0000256" key="2">
    <source>
        <dbReference type="ARBA" id="ARBA00022679"/>
    </source>
</evidence>
<evidence type="ECO:0000313" key="3">
    <source>
        <dbReference type="EMBL" id="TDP07642.1"/>
    </source>
</evidence>
<evidence type="ECO:0000313" key="4">
    <source>
        <dbReference type="Proteomes" id="UP000295357"/>
    </source>
</evidence>
<dbReference type="AlphaFoldDB" id="A0A4R6N323"/>
<keyword evidence="1 3" id="KW-0489">Methyltransferase</keyword>
<dbReference type="Gene3D" id="3.40.50.150">
    <property type="entry name" value="Vaccinia Virus protein VP39"/>
    <property type="match status" value="1"/>
</dbReference>
<dbReference type="PANTHER" id="PTHR13090:SF1">
    <property type="entry name" value="ARGININE-HYDROXYLASE NDUFAF5, MITOCHONDRIAL"/>
    <property type="match status" value="1"/>
</dbReference>
<dbReference type="EMBL" id="SNXE01000007">
    <property type="protein sequence ID" value="TDP07642.1"/>
    <property type="molecule type" value="Genomic_DNA"/>
</dbReference>
<dbReference type="GO" id="GO:0008168">
    <property type="term" value="F:methyltransferase activity"/>
    <property type="evidence" value="ECO:0007669"/>
    <property type="project" value="UniProtKB-KW"/>
</dbReference>
<accession>A0A4R6N323</accession>
<dbReference type="GO" id="GO:0032259">
    <property type="term" value="P:methylation"/>
    <property type="evidence" value="ECO:0007669"/>
    <property type="project" value="UniProtKB-KW"/>
</dbReference>
<proteinExistence type="predicted"/>
<comment type="caution">
    <text evidence="3">The sequence shown here is derived from an EMBL/GenBank/DDBJ whole genome shotgun (WGS) entry which is preliminary data.</text>
</comment>
<organism evidence="3 4">
    <name type="scientific">Roseateles asaccharophilus</name>
    <dbReference type="NCBI Taxonomy" id="582607"/>
    <lineage>
        <taxon>Bacteria</taxon>
        <taxon>Pseudomonadati</taxon>
        <taxon>Pseudomonadota</taxon>
        <taxon>Betaproteobacteria</taxon>
        <taxon>Burkholderiales</taxon>
        <taxon>Sphaerotilaceae</taxon>
        <taxon>Roseateles</taxon>
    </lineage>
</organism>
<dbReference type="Proteomes" id="UP000295357">
    <property type="component" value="Unassembled WGS sequence"/>
</dbReference>
<dbReference type="InterPro" id="IPR029063">
    <property type="entry name" value="SAM-dependent_MTases_sf"/>
</dbReference>